<evidence type="ECO:0000256" key="5">
    <source>
        <dbReference type="ARBA" id="ARBA00022989"/>
    </source>
</evidence>
<dbReference type="Proteomes" id="UP000319160">
    <property type="component" value="Unassembled WGS sequence"/>
</dbReference>
<dbReference type="EMBL" id="VFLP01000008">
    <property type="protein sequence ID" value="TRX96780.1"/>
    <property type="molecule type" value="Genomic_DNA"/>
</dbReference>
<comment type="caution">
    <text evidence="10">The sequence shown here is derived from an EMBL/GenBank/DDBJ whole genome shotgun (WGS) entry which is preliminary data.</text>
</comment>
<proteinExistence type="inferred from homology"/>
<accession>A0A553I9A4</accession>
<keyword evidence="5 8" id="KW-1133">Transmembrane helix</keyword>
<protein>
    <recommendedName>
        <fullName evidence="9">Major facilitator superfamily (MFS) profile domain-containing protein</fullName>
    </recommendedName>
</protein>
<reference evidence="11" key="1">
    <citation type="submission" date="2019-06" db="EMBL/GenBank/DDBJ databases">
        <title>Draft genome sequence of the griseofulvin-producing fungus Xylaria cubensis strain G536.</title>
        <authorList>
            <person name="Mead M.E."/>
            <person name="Raja H.A."/>
            <person name="Steenwyk J.L."/>
            <person name="Knowles S.L."/>
            <person name="Oberlies N.H."/>
            <person name="Rokas A."/>
        </authorList>
    </citation>
    <scope>NUCLEOTIDE SEQUENCE [LARGE SCALE GENOMIC DNA]</scope>
    <source>
        <strain evidence="11">G536</strain>
    </source>
</reference>
<dbReference type="AlphaFoldDB" id="A0A553I9A4"/>
<evidence type="ECO:0000259" key="9">
    <source>
        <dbReference type="PROSITE" id="PS50850"/>
    </source>
</evidence>
<dbReference type="PANTHER" id="PTHR23502:SF186">
    <property type="entry name" value="MAJOR FACILITATOR SUPERFAMILY (MFS) PROFILE DOMAIN-CONTAINING PROTEIN"/>
    <property type="match status" value="1"/>
</dbReference>
<dbReference type="OrthoDB" id="6770063at2759"/>
<dbReference type="PANTHER" id="PTHR23502">
    <property type="entry name" value="MAJOR FACILITATOR SUPERFAMILY"/>
    <property type="match status" value="1"/>
</dbReference>
<comment type="subcellular location">
    <subcellularLocation>
        <location evidence="1">Cell membrane</location>
        <topology evidence="1">Multi-pass membrane protein</topology>
    </subcellularLocation>
</comment>
<dbReference type="GO" id="GO:0022857">
    <property type="term" value="F:transmembrane transporter activity"/>
    <property type="evidence" value="ECO:0007669"/>
    <property type="project" value="InterPro"/>
</dbReference>
<gene>
    <name evidence="10" type="ORF">FHL15_002086</name>
</gene>
<feature type="transmembrane region" description="Helical" evidence="8">
    <location>
        <begin position="381"/>
        <end position="400"/>
    </location>
</feature>
<feature type="transmembrane region" description="Helical" evidence="8">
    <location>
        <begin position="208"/>
        <end position="233"/>
    </location>
</feature>
<dbReference type="InterPro" id="IPR020846">
    <property type="entry name" value="MFS_dom"/>
</dbReference>
<dbReference type="InterPro" id="IPR036259">
    <property type="entry name" value="MFS_trans_sf"/>
</dbReference>
<dbReference type="STRING" id="2512241.A0A553I9A4"/>
<evidence type="ECO:0000256" key="3">
    <source>
        <dbReference type="ARBA" id="ARBA00022475"/>
    </source>
</evidence>
<keyword evidence="6 8" id="KW-0472">Membrane</keyword>
<evidence type="ECO:0000313" key="11">
    <source>
        <dbReference type="Proteomes" id="UP000319160"/>
    </source>
</evidence>
<feature type="transmembrane region" description="Helical" evidence="8">
    <location>
        <begin position="443"/>
        <end position="462"/>
    </location>
</feature>
<feature type="transmembrane region" description="Helical" evidence="8">
    <location>
        <begin position="142"/>
        <end position="164"/>
    </location>
</feature>
<name>A0A553I9A4_9PEZI</name>
<feature type="transmembrane region" description="Helical" evidence="8">
    <location>
        <begin position="283"/>
        <end position="309"/>
    </location>
</feature>
<feature type="transmembrane region" description="Helical" evidence="8">
    <location>
        <begin position="329"/>
        <end position="349"/>
    </location>
</feature>
<dbReference type="Pfam" id="PF07690">
    <property type="entry name" value="MFS_1"/>
    <property type="match status" value="1"/>
</dbReference>
<evidence type="ECO:0000256" key="2">
    <source>
        <dbReference type="ARBA" id="ARBA00022448"/>
    </source>
</evidence>
<evidence type="ECO:0000256" key="6">
    <source>
        <dbReference type="ARBA" id="ARBA00023136"/>
    </source>
</evidence>
<evidence type="ECO:0000313" key="10">
    <source>
        <dbReference type="EMBL" id="TRX96780.1"/>
    </source>
</evidence>
<dbReference type="GO" id="GO:0005886">
    <property type="term" value="C:plasma membrane"/>
    <property type="evidence" value="ECO:0007669"/>
    <property type="project" value="UniProtKB-SubCell"/>
</dbReference>
<organism evidence="10 11">
    <name type="scientific">Xylaria flabelliformis</name>
    <dbReference type="NCBI Taxonomy" id="2512241"/>
    <lineage>
        <taxon>Eukaryota</taxon>
        <taxon>Fungi</taxon>
        <taxon>Dikarya</taxon>
        <taxon>Ascomycota</taxon>
        <taxon>Pezizomycotina</taxon>
        <taxon>Sordariomycetes</taxon>
        <taxon>Xylariomycetidae</taxon>
        <taxon>Xylariales</taxon>
        <taxon>Xylariaceae</taxon>
        <taxon>Xylaria</taxon>
    </lineage>
</organism>
<evidence type="ECO:0000256" key="4">
    <source>
        <dbReference type="ARBA" id="ARBA00022692"/>
    </source>
</evidence>
<feature type="transmembrane region" description="Helical" evidence="8">
    <location>
        <begin position="83"/>
        <end position="103"/>
    </location>
</feature>
<feature type="transmembrane region" description="Helical" evidence="8">
    <location>
        <begin position="406"/>
        <end position="431"/>
    </location>
</feature>
<sequence>MKPADEFRSPRLTECGDPESAYFVTWEGYADCGNPRNWSAASKWRNVILVSLQALLPPMASVILTSASMTIAQDFGIAQGDAYTPTLPTALFVLGFGFGPLYLAPLSEIYGRRIIFLVCFALFTILNAACAVAPNIASLSVFRFLCGMAGSAGPSIGGGTMGDMFEPGKRGKAQSVYTFGPTGGSAVGGVIGGFILHGTGNWRWLPGVMAIAGGVVSFLSFFFLQETFAPFLLRQKAARRRLSTGDQRYHSEFDFKSAAGRLTYRHILSTITRAVRMLFTSSITAVMAVYLAVIYGILYLHLVTLPLLFSPEPVYGLPSYRWPSELTGLSYLGTGVGSILGSALGAIFLNRSYLAMTVRAARKGFDDINPDPRRLEYRMPFMQIGAALVPAGLLIFAFTAREDIPWIAPLIGATVFSTGMLMTYICVTTYLVDVFENFSASALAAITLTRSLLAFAFAFVGMRDFVTEM</sequence>
<feature type="transmembrane region" description="Helical" evidence="8">
    <location>
        <begin position="176"/>
        <end position="196"/>
    </location>
</feature>
<keyword evidence="3" id="KW-1003">Cell membrane</keyword>
<feature type="transmembrane region" description="Helical" evidence="8">
    <location>
        <begin position="47"/>
        <end position="71"/>
    </location>
</feature>
<dbReference type="PROSITE" id="PS50850">
    <property type="entry name" value="MFS"/>
    <property type="match status" value="1"/>
</dbReference>
<feature type="domain" description="Major facilitator superfamily (MFS) profile" evidence="9">
    <location>
        <begin position="46"/>
        <end position="469"/>
    </location>
</feature>
<evidence type="ECO:0000256" key="7">
    <source>
        <dbReference type="ARBA" id="ARBA00038459"/>
    </source>
</evidence>
<keyword evidence="2" id="KW-0813">Transport</keyword>
<evidence type="ECO:0000256" key="1">
    <source>
        <dbReference type="ARBA" id="ARBA00004651"/>
    </source>
</evidence>
<evidence type="ECO:0000256" key="8">
    <source>
        <dbReference type="SAM" id="Phobius"/>
    </source>
</evidence>
<dbReference type="InterPro" id="IPR011701">
    <property type="entry name" value="MFS"/>
</dbReference>
<keyword evidence="4 8" id="KW-0812">Transmembrane</keyword>
<comment type="similarity">
    <text evidence="7">Belongs to the major facilitator superfamily. DHA1 family. Polyamines/proton antiporter (TC 2.A.1.2.16) subfamily.</text>
</comment>
<feature type="transmembrane region" description="Helical" evidence="8">
    <location>
        <begin position="115"/>
        <end position="136"/>
    </location>
</feature>
<dbReference type="Gene3D" id="1.20.1250.20">
    <property type="entry name" value="MFS general substrate transporter like domains"/>
    <property type="match status" value="1"/>
</dbReference>
<keyword evidence="11" id="KW-1185">Reference proteome</keyword>
<dbReference type="SUPFAM" id="SSF103473">
    <property type="entry name" value="MFS general substrate transporter"/>
    <property type="match status" value="1"/>
</dbReference>